<evidence type="ECO:0000313" key="2">
    <source>
        <dbReference type="EMBL" id="OCK74555.1"/>
    </source>
</evidence>
<dbReference type="AlphaFoldDB" id="A0A8E2J9R0"/>
<keyword evidence="3" id="KW-1185">Reference proteome</keyword>
<gene>
    <name evidence="2" type="ORF">K432DRAFT_397993</name>
</gene>
<protein>
    <submittedName>
        <fullName evidence="2">Uncharacterized protein</fullName>
    </submittedName>
</protein>
<evidence type="ECO:0000313" key="3">
    <source>
        <dbReference type="Proteomes" id="UP000250266"/>
    </source>
</evidence>
<sequence length="128" mass="14719">MSNSDALQQTAYTASINKIDRRRSSRTMREYRYNCLQRKMNSGNHCDGRPTPAKLFAAIFLLPTSFFAGPDKQNTVEERPLLSPTTRGVKDHQTVHPELDDSVLLCISAFFVRWVWMFFGGHFWISTS</sequence>
<name>A0A8E2J9R0_9PEZI</name>
<dbReference type="Proteomes" id="UP000250266">
    <property type="component" value="Unassembled WGS sequence"/>
</dbReference>
<keyword evidence="1" id="KW-1133">Transmembrane helix</keyword>
<reference evidence="2 3" key="1">
    <citation type="journal article" date="2016" name="Nat. Commun.">
        <title>Ectomycorrhizal ecology is imprinted in the genome of the dominant symbiotic fungus Cenococcum geophilum.</title>
        <authorList>
            <consortium name="DOE Joint Genome Institute"/>
            <person name="Peter M."/>
            <person name="Kohler A."/>
            <person name="Ohm R.A."/>
            <person name="Kuo A."/>
            <person name="Krutzmann J."/>
            <person name="Morin E."/>
            <person name="Arend M."/>
            <person name="Barry K.W."/>
            <person name="Binder M."/>
            <person name="Choi C."/>
            <person name="Clum A."/>
            <person name="Copeland A."/>
            <person name="Grisel N."/>
            <person name="Haridas S."/>
            <person name="Kipfer T."/>
            <person name="LaButti K."/>
            <person name="Lindquist E."/>
            <person name="Lipzen A."/>
            <person name="Maire R."/>
            <person name="Meier B."/>
            <person name="Mihaltcheva S."/>
            <person name="Molinier V."/>
            <person name="Murat C."/>
            <person name="Poggeler S."/>
            <person name="Quandt C.A."/>
            <person name="Sperisen C."/>
            <person name="Tritt A."/>
            <person name="Tisserant E."/>
            <person name="Crous P.W."/>
            <person name="Henrissat B."/>
            <person name="Nehls U."/>
            <person name="Egli S."/>
            <person name="Spatafora J.W."/>
            <person name="Grigoriev I.V."/>
            <person name="Martin F.M."/>
        </authorList>
    </citation>
    <scope>NUCLEOTIDE SEQUENCE [LARGE SCALE GENOMIC DNA]</scope>
    <source>
        <strain evidence="2 3">CBS 459.81</strain>
    </source>
</reference>
<accession>A0A8E2J9R0</accession>
<keyword evidence="1" id="KW-0812">Transmembrane</keyword>
<feature type="transmembrane region" description="Helical" evidence="1">
    <location>
        <begin position="103"/>
        <end position="125"/>
    </location>
</feature>
<evidence type="ECO:0000256" key="1">
    <source>
        <dbReference type="SAM" id="Phobius"/>
    </source>
</evidence>
<proteinExistence type="predicted"/>
<organism evidence="2 3">
    <name type="scientific">Lepidopterella palustris CBS 459.81</name>
    <dbReference type="NCBI Taxonomy" id="1314670"/>
    <lineage>
        <taxon>Eukaryota</taxon>
        <taxon>Fungi</taxon>
        <taxon>Dikarya</taxon>
        <taxon>Ascomycota</taxon>
        <taxon>Pezizomycotina</taxon>
        <taxon>Dothideomycetes</taxon>
        <taxon>Pleosporomycetidae</taxon>
        <taxon>Mytilinidiales</taxon>
        <taxon>Argynnaceae</taxon>
        <taxon>Lepidopterella</taxon>
    </lineage>
</organism>
<keyword evidence="1" id="KW-0472">Membrane</keyword>
<dbReference type="EMBL" id="KV745455">
    <property type="protein sequence ID" value="OCK74555.1"/>
    <property type="molecule type" value="Genomic_DNA"/>
</dbReference>